<dbReference type="EMBL" id="JADCNL010000014">
    <property type="protein sequence ID" value="KAG0452553.1"/>
    <property type="molecule type" value="Genomic_DNA"/>
</dbReference>
<organism evidence="6 7">
    <name type="scientific">Vanilla planifolia</name>
    <name type="common">Vanilla</name>
    <dbReference type="NCBI Taxonomy" id="51239"/>
    <lineage>
        <taxon>Eukaryota</taxon>
        <taxon>Viridiplantae</taxon>
        <taxon>Streptophyta</taxon>
        <taxon>Embryophyta</taxon>
        <taxon>Tracheophyta</taxon>
        <taxon>Spermatophyta</taxon>
        <taxon>Magnoliopsida</taxon>
        <taxon>Liliopsida</taxon>
        <taxon>Asparagales</taxon>
        <taxon>Orchidaceae</taxon>
        <taxon>Vanilloideae</taxon>
        <taxon>Vanilleae</taxon>
        <taxon>Vanilla</taxon>
    </lineage>
</organism>
<feature type="region of interest" description="Disordered" evidence="4">
    <location>
        <begin position="601"/>
        <end position="667"/>
    </location>
</feature>
<dbReference type="OrthoDB" id="420519at2759"/>
<feature type="region of interest" description="Disordered" evidence="4">
    <location>
        <begin position="491"/>
        <end position="512"/>
    </location>
</feature>
<keyword evidence="3" id="KW-0371">Homeobox</keyword>
<feature type="compositionally biased region" description="Acidic residues" evidence="4">
    <location>
        <begin position="620"/>
        <end position="629"/>
    </location>
</feature>
<feature type="region of interest" description="Disordered" evidence="4">
    <location>
        <begin position="897"/>
        <end position="930"/>
    </location>
</feature>
<feature type="domain" description="Homeobox" evidence="5">
    <location>
        <begin position="70"/>
        <end position="130"/>
    </location>
</feature>
<feature type="compositionally biased region" description="Basic and acidic residues" evidence="4">
    <location>
        <begin position="899"/>
        <end position="910"/>
    </location>
</feature>
<evidence type="ECO:0000313" key="6">
    <source>
        <dbReference type="EMBL" id="KAG0452553.1"/>
    </source>
</evidence>
<dbReference type="PANTHER" id="PTHR33400:SF6">
    <property type="entry name" value="HOMEOBOX PROTEIN LUMINIDEPENDENS"/>
    <property type="match status" value="1"/>
</dbReference>
<dbReference type="Proteomes" id="UP000636800">
    <property type="component" value="Unassembled WGS sequence"/>
</dbReference>
<keyword evidence="3" id="KW-0539">Nucleus</keyword>
<feature type="compositionally biased region" description="Basic and acidic residues" evidence="4">
    <location>
        <begin position="497"/>
        <end position="506"/>
    </location>
</feature>
<feature type="region of interest" description="Disordered" evidence="4">
    <location>
        <begin position="445"/>
        <end position="468"/>
    </location>
</feature>
<feature type="region of interest" description="Disordered" evidence="4">
    <location>
        <begin position="717"/>
        <end position="742"/>
    </location>
</feature>
<dbReference type="SMART" id="SM00389">
    <property type="entry name" value="HOX"/>
    <property type="match status" value="1"/>
</dbReference>
<proteinExistence type="predicted"/>
<feature type="DNA-binding region" description="Homeobox" evidence="3">
    <location>
        <begin position="72"/>
        <end position="131"/>
    </location>
</feature>
<feature type="compositionally biased region" description="Polar residues" evidence="4">
    <location>
        <begin position="911"/>
        <end position="922"/>
    </location>
</feature>
<dbReference type="SUPFAM" id="SSF46689">
    <property type="entry name" value="Homeodomain-like"/>
    <property type="match status" value="1"/>
</dbReference>
<dbReference type="InterPro" id="IPR001356">
    <property type="entry name" value="HD"/>
</dbReference>
<protein>
    <recommendedName>
        <fullName evidence="5">Homeobox domain-containing protein</fullName>
    </recommendedName>
</protein>
<name>A0A835PJJ4_VANPL</name>
<keyword evidence="7" id="KW-1185">Reference proteome</keyword>
<dbReference type="GO" id="GO:0003677">
    <property type="term" value="F:DNA binding"/>
    <property type="evidence" value="ECO:0007669"/>
    <property type="project" value="UniProtKB-UniRule"/>
</dbReference>
<evidence type="ECO:0000256" key="2">
    <source>
        <dbReference type="ARBA" id="ARBA00023125"/>
    </source>
</evidence>
<evidence type="ECO:0000259" key="5">
    <source>
        <dbReference type="PROSITE" id="PS50071"/>
    </source>
</evidence>
<comment type="subcellular location">
    <subcellularLocation>
        <location evidence="1 3">Nucleus</location>
    </subcellularLocation>
</comment>
<dbReference type="GO" id="GO:0010228">
    <property type="term" value="P:vegetative to reproductive phase transition of meristem"/>
    <property type="evidence" value="ECO:0007669"/>
    <property type="project" value="TreeGrafter"/>
</dbReference>
<accession>A0A835PJJ4</accession>
<evidence type="ECO:0000256" key="4">
    <source>
        <dbReference type="SAM" id="MobiDB-lite"/>
    </source>
</evidence>
<evidence type="ECO:0000313" key="7">
    <source>
        <dbReference type="Proteomes" id="UP000636800"/>
    </source>
</evidence>
<comment type="caution">
    <text evidence="6">The sequence shown here is derived from an EMBL/GenBank/DDBJ whole genome shotgun (WGS) entry which is preliminary data.</text>
</comment>
<keyword evidence="2 3" id="KW-0238">DNA-binding</keyword>
<dbReference type="PROSITE" id="PS50071">
    <property type="entry name" value="HOMEOBOX_2"/>
    <property type="match status" value="1"/>
</dbReference>
<dbReference type="PANTHER" id="PTHR33400">
    <property type="entry name" value="ZINC FINGER CCCH DOMAIN-CONTAINING PROTEIN 6-RELATED"/>
    <property type="match status" value="1"/>
</dbReference>
<dbReference type="InterPro" id="IPR009057">
    <property type="entry name" value="Homeodomain-like_sf"/>
</dbReference>
<reference evidence="6 7" key="1">
    <citation type="journal article" date="2020" name="Nat. Food">
        <title>A phased Vanilla planifolia genome enables genetic improvement of flavour and production.</title>
        <authorList>
            <person name="Hasing T."/>
            <person name="Tang H."/>
            <person name="Brym M."/>
            <person name="Khazi F."/>
            <person name="Huang T."/>
            <person name="Chambers A.H."/>
        </authorList>
    </citation>
    <scope>NUCLEOTIDE SEQUENCE [LARGE SCALE GENOMIC DNA]</scope>
    <source>
        <tissue evidence="6">Leaf</tissue>
    </source>
</reference>
<sequence length="987" mass="108972">MALVPASMESSFAELGMDGSVEALSPLLDAQRQLFHDQVDQLQRLVVTQCKLTGVNPLAQEMAAGALSIKIGKKPRDLLNPKAIKYMQSVFAIKDTFGKKETREISALCGITVTQVRDFFAGQRSRVRKLVRLARERVAKSDISKADCDQCSTIPEASPVIGNDAPQCVGDTRNILETTPVPQICENLPIIQCGQTIPTGSNEPKPAEVVPSLSLNEETIPDIDAVDKKFLGNIFSLMRKEDTFSGQIKLMEWILQICNSAVLLWFSTKGGIGILANWLSEAAIEEQTTVLCVILKVFCHLPLHKAPPGEMSAILQTVNKLRFYRTPDISNRARVLLSRWSKMIVRNQPMKIPSASISSNSAHKAMIRQQRISEILKDEFWQSKIGNPEELAFTDNAGIDRKLESKPVLKLIASASDESNRKQAQNITPIKVRQRRKVLLVEPLDKRAEGRTAQGGRAAPSNHSRPISADDIQKAKLRAIFMQGKYGKVDASSTETPAKRVEDGKELPSAQPSKILPSQSVVVMEEEEEKKAEVIPDGCSITSACTKSQEVCLDEMLGRLKSSEFQWHAPPVMKIDVTWRVGEGESSKEMEVQIQRIRREKETLYASPSDIPPNPKEPWDSEMDFDDSLTPEIPMDQLPDADVADDSPDPPPVDDQPKPENPTAQAATLPSTAPDLELLAVLLKNPELVFALTSGQGKNLTADERVAVLDMIKQAGAVGETSRPKPNDPEPTSLPSPTPPSDVERVIAWRSALPTTQFPHQVSIAPASFPTANPSPNGVPISTFPTQGQTLLAHQVLPQKHYANISPTIQQSLNHASISSSHLAASSAPMAAPRATILHLDSYRRAPSPTRTTIAEASLHRRPNGLEYPPSSHRFAAVDTTYDNSIYSDAYAMHHNRSTGREETLVRSRQSDSWSPDRNNSAGHEEFRRGYDRSYVEPRREQRYEWSRQRSSGHRDHYRTIGVEGGASEKGIDGGRGVVFLYCWCLD</sequence>
<dbReference type="AlphaFoldDB" id="A0A835PJJ4"/>
<evidence type="ECO:0000256" key="3">
    <source>
        <dbReference type="PROSITE-ProRule" id="PRU00108"/>
    </source>
</evidence>
<gene>
    <name evidence="6" type="ORF">HPP92_025217</name>
</gene>
<dbReference type="GO" id="GO:0005634">
    <property type="term" value="C:nucleus"/>
    <property type="evidence" value="ECO:0007669"/>
    <property type="project" value="UniProtKB-SubCell"/>
</dbReference>
<evidence type="ECO:0000256" key="1">
    <source>
        <dbReference type="ARBA" id="ARBA00004123"/>
    </source>
</evidence>